<feature type="domain" description="Methyltransferase type 11" evidence="2">
    <location>
        <begin position="48"/>
        <end position="140"/>
    </location>
</feature>
<sequence>MNTLNFWSNQIQGIQTLYSSRKLRFNKENANAYQKIFNIDQKRPLRILEIGCGPGALCQVLKDWYPNANVIGVDRDQNFIEFAKDNIPEVEFLVGDIYDLPFEENSFDVIISNTVVEHIETSTFFKAQYHSLKSGGVCLCLSQAQGTIHQAPALLSFNEEENTFWQQIECLTNGQDDLIQTFQIGKYKLNEQELPQTMEKFGFQDVSMSYITTHLTPDNPTVSDRLAHAMIESDRLGDLEILDKLFKNPLLKEVQKDIQQMITKTNQKYDKRWELYQKGQKQWDTKISTANILRGIK</sequence>
<dbReference type="AlphaFoldDB" id="A0A1G7QI70"/>
<evidence type="ECO:0000313" key="3">
    <source>
        <dbReference type="EMBL" id="SDF97629.1"/>
    </source>
</evidence>
<name>A0A1G7QI70_9LACT</name>
<keyword evidence="4" id="KW-1185">Reference proteome</keyword>
<protein>
    <submittedName>
        <fullName evidence="3">Ubiquinone/menaquinone biosynthesis C-methylase UbiE</fullName>
    </submittedName>
</protein>
<evidence type="ECO:0000259" key="2">
    <source>
        <dbReference type="Pfam" id="PF08241"/>
    </source>
</evidence>
<reference evidence="3 4" key="1">
    <citation type="submission" date="2016-10" db="EMBL/GenBank/DDBJ databases">
        <authorList>
            <person name="de Groot N.N."/>
        </authorList>
    </citation>
    <scope>NUCLEOTIDE SEQUENCE [LARGE SCALE GENOMIC DNA]</scope>
    <source>
        <strain evidence="3 4">ATCC BAA-466</strain>
    </source>
</reference>
<dbReference type="Proteomes" id="UP000199708">
    <property type="component" value="Unassembled WGS sequence"/>
</dbReference>
<dbReference type="Gene3D" id="3.40.50.150">
    <property type="entry name" value="Vaccinia Virus protein VP39"/>
    <property type="match status" value="1"/>
</dbReference>
<dbReference type="OrthoDB" id="9791837at2"/>
<dbReference type="STRING" id="120956.SAMN05421791_10282"/>
<dbReference type="PANTHER" id="PTHR43861">
    <property type="entry name" value="TRANS-ACONITATE 2-METHYLTRANSFERASE-RELATED"/>
    <property type="match status" value="1"/>
</dbReference>
<evidence type="ECO:0000313" key="4">
    <source>
        <dbReference type="Proteomes" id="UP000199708"/>
    </source>
</evidence>
<keyword evidence="3" id="KW-0489">Methyltransferase</keyword>
<dbReference type="InterPro" id="IPR013216">
    <property type="entry name" value="Methyltransf_11"/>
</dbReference>
<keyword evidence="1" id="KW-0808">Transferase</keyword>
<dbReference type="EMBL" id="FNCK01000002">
    <property type="protein sequence ID" value="SDF97629.1"/>
    <property type="molecule type" value="Genomic_DNA"/>
</dbReference>
<dbReference type="InterPro" id="IPR029063">
    <property type="entry name" value="SAM-dependent_MTases_sf"/>
</dbReference>
<dbReference type="GO" id="GO:0032259">
    <property type="term" value="P:methylation"/>
    <property type="evidence" value="ECO:0007669"/>
    <property type="project" value="UniProtKB-KW"/>
</dbReference>
<evidence type="ECO:0000256" key="1">
    <source>
        <dbReference type="ARBA" id="ARBA00022679"/>
    </source>
</evidence>
<dbReference type="SUPFAM" id="SSF53335">
    <property type="entry name" value="S-adenosyl-L-methionine-dependent methyltransferases"/>
    <property type="match status" value="1"/>
</dbReference>
<dbReference type="Pfam" id="PF08241">
    <property type="entry name" value="Methyltransf_11"/>
    <property type="match status" value="1"/>
</dbReference>
<dbReference type="GO" id="GO:0008757">
    <property type="term" value="F:S-adenosylmethionine-dependent methyltransferase activity"/>
    <property type="evidence" value="ECO:0007669"/>
    <property type="project" value="InterPro"/>
</dbReference>
<dbReference type="RefSeq" id="WP_090289175.1">
    <property type="nucleotide sequence ID" value="NZ_FNCK01000002.1"/>
</dbReference>
<dbReference type="CDD" id="cd02440">
    <property type="entry name" value="AdoMet_MTases"/>
    <property type="match status" value="1"/>
</dbReference>
<proteinExistence type="predicted"/>
<organism evidence="3 4">
    <name type="scientific">Facklamia miroungae</name>
    <dbReference type="NCBI Taxonomy" id="120956"/>
    <lineage>
        <taxon>Bacteria</taxon>
        <taxon>Bacillati</taxon>
        <taxon>Bacillota</taxon>
        <taxon>Bacilli</taxon>
        <taxon>Lactobacillales</taxon>
        <taxon>Aerococcaceae</taxon>
        <taxon>Facklamia</taxon>
    </lineage>
</organism>
<dbReference type="PANTHER" id="PTHR43861:SF3">
    <property type="entry name" value="PUTATIVE (AFU_ORTHOLOGUE AFUA_2G14390)-RELATED"/>
    <property type="match status" value="1"/>
</dbReference>
<gene>
    <name evidence="3" type="ORF">SAMN05421791_10282</name>
</gene>
<keyword evidence="3" id="KW-0830">Ubiquinone</keyword>
<accession>A0A1G7QI70</accession>